<organism evidence="2 3">
    <name type="scientific">Rubus argutus</name>
    <name type="common">Southern blackberry</name>
    <dbReference type="NCBI Taxonomy" id="59490"/>
    <lineage>
        <taxon>Eukaryota</taxon>
        <taxon>Viridiplantae</taxon>
        <taxon>Streptophyta</taxon>
        <taxon>Embryophyta</taxon>
        <taxon>Tracheophyta</taxon>
        <taxon>Spermatophyta</taxon>
        <taxon>Magnoliopsida</taxon>
        <taxon>eudicotyledons</taxon>
        <taxon>Gunneridae</taxon>
        <taxon>Pentapetalae</taxon>
        <taxon>rosids</taxon>
        <taxon>fabids</taxon>
        <taxon>Rosales</taxon>
        <taxon>Rosaceae</taxon>
        <taxon>Rosoideae</taxon>
        <taxon>Rosoideae incertae sedis</taxon>
        <taxon>Rubus</taxon>
    </lineage>
</organism>
<feature type="compositionally biased region" description="Basic and acidic residues" evidence="1">
    <location>
        <begin position="48"/>
        <end position="62"/>
    </location>
</feature>
<protein>
    <submittedName>
        <fullName evidence="2">Uncharacterized protein</fullName>
    </submittedName>
</protein>
<evidence type="ECO:0000256" key="1">
    <source>
        <dbReference type="SAM" id="MobiDB-lite"/>
    </source>
</evidence>
<dbReference type="EMBL" id="JBEDUW010000007">
    <property type="protein sequence ID" value="KAK9914186.1"/>
    <property type="molecule type" value="Genomic_DNA"/>
</dbReference>
<feature type="compositionally biased region" description="Polar residues" evidence="1">
    <location>
        <begin position="15"/>
        <end position="34"/>
    </location>
</feature>
<comment type="caution">
    <text evidence="2">The sequence shown here is derived from an EMBL/GenBank/DDBJ whole genome shotgun (WGS) entry which is preliminary data.</text>
</comment>
<name>A0AAW1W3Q3_RUBAR</name>
<dbReference type="Proteomes" id="UP001457282">
    <property type="component" value="Unassembled WGS sequence"/>
</dbReference>
<sequence length="120" mass="13038">MADPPYAKGPRSDEQPSNSNPPFSIQLPRTSSNVSDHRIRTCHRRLGRHSDPRPEAPFHRPGDTPPTEESGAGVGNGCPRFGSHASPRAYGLARTRSPEMAAGPPPMTWRRSLSRGPIPP</sequence>
<gene>
    <name evidence="2" type="ORF">M0R45_037977</name>
</gene>
<proteinExistence type="predicted"/>
<evidence type="ECO:0000313" key="3">
    <source>
        <dbReference type="Proteomes" id="UP001457282"/>
    </source>
</evidence>
<keyword evidence="3" id="KW-1185">Reference proteome</keyword>
<reference evidence="2 3" key="1">
    <citation type="journal article" date="2023" name="G3 (Bethesda)">
        <title>A chromosome-length genome assembly and annotation of blackberry (Rubus argutus, cv. 'Hillquist').</title>
        <authorList>
            <person name="Bruna T."/>
            <person name="Aryal R."/>
            <person name="Dudchenko O."/>
            <person name="Sargent D.J."/>
            <person name="Mead D."/>
            <person name="Buti M."/>
            <person name="Cavallini A."/>
            <person name="Hytonen T."/>
            <person name="Andres J."/>
            <person name="Pham M."/>
            <person name="Weisz D."/>
            <person name="Mascagni F."/>
            <person name="Usai G."/>
            <person name="Natali L."/>
            <person name="Bassil N."/>
            <person name="Fernandez G.E."/>
            <person name="Lomsadze A."/>
            <person name="Armour M."/>
            <person name="Olukolu B."/>
            <person name="Poorten T."/>
            <person name="Britton C."/>
            <person name="Davik J."/>
            <person name="Ashrafi H."/>
            <person name="Aiden E.L."/>
            <person name="Borodovsky M."/>
            <person name="Worthington M."/>
        </authorList>
    </citation>
    <scope>NUCLEOTIDE SEQUENCE [LARGE SCALE GENOMIC DNA]</scope>
    <source>
        <strain evidence="2">PI 553951</strain>
    </source>
</reference>
<dbReference type="AlphaFoldDB" id="A0AAW1W3Q3"/>
<evidence type="ECO:0000313" key="2">
    <source>
        <dbReference type="EMBL" id="KAK9914186.1"/>
    </source>
</evidence>
<feature type="region of interest" description="Disordered" evidence="1">
    <location>
        <begin position="1"/>
        <end position="120"/>
    </location>
</feature>
<accession>A0AAW1W3Q3</accession>